<evidence type="ECO:0000256" key="6">
    <source>
        <dbReference type="ARBA" id="ARBA00012180"/>
    </source>
</evidence>
<dbReference type="GO" id="GO:0032299">
    <property type="term" value="C:ribonuclease H2 complex"/>
    <property type="evidence" value="ECO:0007669"/>
    <property type="project" value="TreeGrafter"/>
</dbReference>
<dbReference type="NCBIfam" id="NF000595">
    <property type="entry name" value="PRK00015.1-3"/>
    <property type="match status" value="1"/>
</dbReference>
<keyword evidence="13 14" id="KW-0464">Manganese</keyword>
<dbReference type="GO" id="GO:0006298">
    <property type="term" value="P:mismatch repair"/>
    <property type="evidence" value="ECO:0007669"/>
    <property type="project" value="TreeGrafter"/>
</dbReference>
<dbReference type="InterPro" id="IPR036397">
    <property type="entry name" value="RNaseH_sf"/>
</dbReference>
<comment type="function">
    <text evidence="3 14 16">Endonuclease that specifically degrades the RNA of RNA-DNA hybrids.</text>
</comment>
<keyword evidence="19" id="KW-1185">Reference proteome</keyword>
<dbReference type="InterPro" id="IPR012337">
    <property type="entry name" value="RNaseH-like_sf"/>
</dbReference>
<dbReference type="InterPro" id="IPR001352">
    <property type="entry name" value="RNase_HII/HIII"/>
</dbReference>
<evidence type="ECO:0000256" key="10">
    <source>
        <dbReference type="ARBA" id="ARBA00022723"/>
    </source>
</evidence>
<proteinExistence type="inferred from homology"/>
<dbReference type="AlphaFoldDB" id="A0AAW9MY28"/>
<dbReference type="EMBL" id="JAYKOT010000003">
    <property type="protein sequence ID" value="MEB3429480.1"/>
    <property type="molecule type" value="Genomic_DNA"/>
</dbReference>
<gene>
    <name evidence="14" type="primary">rnhB</name>
    <name evidence="18" type="ORF">VLK81_05560</name>
</gene>
<comment type="caution">
    <text evidence="18">The sequence shown here is derived from an EMBL/GenBank/DDBJ whole genome shotgun (WGS) entry which is preliminary data.</text>
</comment>
<evidence type="ECO:0000256" key="3">
    <source>
        <dbReference type="ARBA" id="ARBA00004065"/>
    </source>
</evidence>
<evidence type="ECO:0000259" key="17">
    <source>
        <dbReference type="PROSITE" id="PS51975"/>
    </source>
</evidence>
<dbReference type="PROSITE" id="PS51975">
    <property type="entry name" value="RNASE_H_2"/>
    <property type="match status" value="1"/>
</dbReference>
<evidence type="ECO:0000256" key="7">
    <source>
        <dbReference type="ARBA" id="ARBA00019179"/>
    </source>
</evidence>
<feature type="domain" description="RNase H type-2" evidence="17">
    <location>
        <begin position="13"/>
        <end position="199"/>
    </location>
</feature>
<organism evidence="18 19">
    <name type="scientific">Citroniella saccharovorans</name>
    <dbReference type="NCBI Taxonomy" id="2053367"/>
    <lineage>
        <taxon>Bacteria</taxon>
        <taxon>Bacillati</taxon>
        <taxon>Bacillota</taxon>
        <taxon>Tissierellia</taxon>
        <taxon>Tissierellales</taxon>
        <taxon>Peptoniphilaceae</taxon>
        <taxon>Citroniella</taxon>
    </lineage>
</organism>
<evidence type="ECO:0000256" key="2">
    <source>
        <dbReference type="ARBA" id="ARBA00001946"/>
    </source>
</evidence>
<dbReference type="GO" id="GO:0005737">
    <property type="term" value="C:cytoplasm"/>
    <property type="evidence" value="ECO:0007669"/>
    <property type="project" value="UniProtKB-SubCell"/>
</dbReference>
<evidence type="ECO:0000256" key="16">
    <source>
        <dbReference type="RuleBase" id="RU003515"/>
    </source>
</evidence>
<dbReference type="PANTHER" id="PTHR10954:SF18">
    <property type="entry name" value="RIBONUCLEASE HII"/>
    <property type="match status" value="1"/>
</dbReference>
<evidence type="ECO:0000256" key="15">
    <source>
        <dbReference type="PROSITE-ProRule" id="PRU01319"/>
    </source>
</evidence>
<dbReference type="GO" id="GO:0043137">
    <property type="term" value="P:DNA replication, removal of RNA primer"/>
    <property type="evidence" value="ECO:0007669"/>
    <property type="project" value="TreeGrafter"/>
</dbReference>
<reference evidence="18 19" key="1">
    <citation type="submission" date="2024-01" db="EMBL/GenBank/DDBJ databases">
        <title>Complete genome sequence of Citroniella saccharovorans strain M6.X9, isolated from human fecal sample.</title>
        <authorList>
            <person name="Cheng G."/>
            <person name="Westerholm M."/>
            <person name="Schnurer A."/>
        </authorList>
    </citation>
    <scope>NUCLEOTIDE SEQUENCE [LARGE SCALE GENOMIC DNA]</scope>
    <source>
        <strain evidence="18 19">DSM 29873</strain>
    </source>
</reference>
<dbReference type="PANTHER" id="PTHR10954">
    <property type="entry name" value="RIBONUCLEASE H2 SUBUNIT A"/>
    <property type="match status" value="1"/>
</dbReference>
<name>A0AAW9MY28_9FIRM</name>
<evidence type="ECO:0000256" key="12">
    <source>
        <dbReference type="ARBA" id="ARBA00022801"/>
    </source>
</evidence>
<dbReference type="GO" id="GO:0004523">
    <property type="term" value="F:RNA-DNA hybrid ribonuclease activity"/>
    <property type="evidence" value="ECO:0007669"/>
    <property type="project" value="UniProtKB-UniRule"/>
</dbReference>
<sequence>MDKYIESELVEYKNICGIDEVGRGSLFGPVVAAAIIMNLDDVIDEVNDSKKITRKKRILLAREIEEKSLAVGIGIVDNKTIDKINIKQATRLAMKLALEDMIQKFNINPGIVLIDAENIDSHIKQKSIVHGDSLSYNIAAASIYAKVFRDNMIIKLAEEFPYYSLETNMGYGTKKHYEGLLKYGKTIFHRESFLKKDIR</sequence>
<evidence type="ECO:0000256" key="11">
    <source>
        <dbReference type="ARBA" id="ARBA00022759"/>
    </source>
</evidence>
<dbReference type="CDD" id="cd07182">
    <property type="entry name" value="RNase_HII_bacteria_HII_like"/>
    <property type="match status" value="1"/>
</dbReference>
<evidence type="ECO:0000256" key="9">
    <source>
        <dbReference type="ARBA" id="ARBA00022722"/>
    </source>
</evidence>
<evidence type="ECO:0000256" key="1">
    <source>
        <dbReference type="ARBA" id="ARBA00000077"/>
    </source>
</evidence>
<comment type="similarity">
    <text evidence="5 14 16">Belongs to the RNase HII family.</text>
</comment>
<evidence type="ECO:0000313" key="19">
    <source>
        <dbReference type="Proteomes" id="UP001357733"/>
    </source>
</evidence>
<feature type="binding site" evidence="14 15">
    <location>
        <position position="115"/>
    </location>
    <ligand>
        <name>a divalent metal cation</name>
        <dbReference type="ChEBI" id="CHEBI:60240"/>
    </ligand>
</feature>
<dbReference type="Pfam" id="PF01351">
    <property type="entry name" value="RNase_HII"/>
    <property type="match status" value="1"/>
</dbReference>
<evidence type="ECO:0000256" key="13">
    <source>
        <dbReference type="ARBA" id="ARBA00023211"/>
    </source>
</evidence>
<keyword evidence="12 14" id="KW-0378">Hydrolase</keyword>
<dbReference type="GO" id="GO:0030145">
    <property type="term" value="F:manganese ion binding"/>
    <property type="evidence" value="ECO:0007669"/>
    <property type="project" value="UniProtKB-UniRule"/>
</dbReference>
<dbReference type="GO" id="GO:0003723">
    <property type="term" value="F:RNA binding"/>
    <property type="evidence" value="ECO:0007669"/>
    <property type="project" value="UniProtKB-UniRule"/>
</dbReference>
<dbReference type="EC" id="3.1.26.4" evidence="6 14"/>
<dbReference type="Proteomes" id="UP001357733">
    <property type="component" value="Unassembled WGS sequence"/>
</dbReference>
<dbReference type="InterPro" id="IPR022898">
    <property type="entry name" value="RNase_HII"/>
</dbReference>
<evidence type="ECO:0000313" key="18">
    <source>
        <dbReference type="EMBL" id="MEB3429480.1"/>
    </source>
</evidence>
<protein>
    <recommendedName>
        <fullName evidence="7 14">Ribonuclease HII</fullName>
        <shortName evidence="14">RNase HII</shortName>
        <ecNumber evidence="6 14">3.1.26.4</ecNumber>
    </recommendedName>
</protein>
<comment type="subcellular location">
    <subcellularLocation>
        <location evidence="4 14">Cytoplasm</location>
    </subcellularLocation>
</comment>
<evidence type="ECO:0000256" key="5">
    <source>
        <dbReference type="ARBA" id="ARBA00007383"/>
    </source>
</evidence>
<dbReference type="HAMAP" id="MF_00052_B">
    <property type="entry name" value="RNase_HII_B"/>
    <property type="match status" value="1"/>
</dbReference>
<keyword evidence="8 14" id="KW-0963">Cytoplasm</keyword>
<keyword evidence="10 14" id="KW-0479">Metal-binding</keyword>
<accession>A0AAW9MY28</accession>
<comment type="cofactor">
    <cofactor evidence="14 15">
        <name>Mn(2+)</name>
        <dbReference type="ChEBI" id="CHEBI:29035"/>
    </cofactor>
    <cofactor evidence="14 15">
        <name>Mg(2+)</name>
        <dbReference type="ChEBI" id="CHEBI:18420"/>
    </cofactor>
    <text evidence="14 15">Manganese or magnesium. Binds 1 divalent metal ion per monomer in the absence of substrate. May bind a second metal ion after substrate binding.</text>
</comment>
<feature type="binding site" evidence="14 15">
    <location>
        <position position="19"/>
    </location>
    <ligand>
        <name>a divalent metal cation</name>
        <dbReference type="ChEBI" id="CHEBI:60240"/>
    </ligand>
</feature>
<comment type="cofactor">
    <cofactor evidence="2">
        <name>Mg(2+)</name>
        <dbReference type="ChEBI" id="CHEBI:18420"/>
    </cofactor>
</comment>
<keyword evidence="9 14" id="KW-0540">Nuclease</keyword>
<comment type="catalytic activity">
    <reaction evidence="1 14 15 16">
        <text>Endonucleolytic cleavage to 5'-phosphomonoester.</text>
        <dbReference type="EC" id="3.1.26.4"/>
    </reaction>
</comment>
<dbReference type="Gene3D" id="3.30.420.10">
    <property type="entry name" value="Ribonuclease H-like superfamily/Ribonuclease H"/>
    <property type="match status" value="1"/>
</dbReference>
<feature type="binding site" evidence="14 15">
    <location>
        <position position="20"/>
    </location>
    <ligand>
        <name>a divalent metal cation</name>
        <dbReference type="ChEBI" id="CHEBI:60240"/>
    </ligand>
</feature>
<evidence type="ECO:0000256" key="8">
    <source>
        <dbReference type="ARBA" id="ARBA00022490"/>
    </source>
</evidence>
<dbReference type="SUPFAM" id="SSF53098">
    <property type="entry name" value="Ribonuclease H-like"/>
    <property type="match status" value="1"/>
</dbReference>
<keyword evidence="11 14" id="KW-0255">Endonuclease</keyword>
<dbReference type="InterPro" id="IPR024567">
    <property type="entry name" value="RNase_HII/HIII_dom"/>
</dbReference>
<evidence type="ECO:0000256" key="14">
    <source>
        <dbReference type="HAMAP-Rule" id="MF_00052"/>
    </source>
</evidence>
<evidence type="ECO:0000256" key="4">
    <source>
        <dbReference type="ARBA" id="ARBA00004496"/>
    </source>
</evidence>